<dbReference type="eggNOG" id="ENOG50332CH">
    <property type="taxonomic scope" value="Bacteria"/>
</dbReference>
<dbReference type="RefSeq" id="WP_030433801.1">
    <property type="nucleotide sequence ID" value="NZ_JOEF01000057.1"/>
</dbReference>
<reference evidence="2 3" key="1">
    <citation type="submission" date="2016-10" db="EMBL/GenBank/DDBJ databases">
        <authorList>
            <person name="de Groot N.N."/>
        </authorList>
    </citation>
    <scope>NUCLEOTIDE SEQUENCE [LARGE SCALE GENOMIC DNA]</scope>
    <source>
        <strain evidence="2 3">DSM 44149</strain>
    </source>
</reference>
<evidence type="ECO:0000313" key="2">
    <source>
        <dbReference type="EMBL" id="SDM58089.1"/>
    </source>
</evidence>
<feature type="transmembrane region" description="Helical" evidence="1">
    <location>
        <begin position="99"/>
        <end position="119"/>
    </location>
</feature>
<dbReference type="PROSITE" id="PS51257">
    <property type="entry name" value="PROKAR_LIPOPROTEIN"/>
    <property type="match status" value="1"/>
</dbReference>
<evidence type="ECO:0000313" key="3">
    <source>
        <dbReference type="Proteomes" id="UP000183376"/>
    </source>
</evidence>
<keyword evidence="1" id="KW-0472">Membrane</keyword>
<dbReference type="EMBL" id="LT629701">
    <property type="protein sequence ID" value="SDM58089.1"/>
    <property type="molecule type" value="Genomic_DNA"/>
</dbReference>
<feature type="transmembrane region" description="Helical" evidence="1">
    <location>
        <begin position="75"/>
        <end position="93"/>
    </location>
</feature>
<protein>
    <recommendedName>
        <fullName evidence="4">DUF4345 domain-containing protein</fullName>
    </recommendedName>
</protein>
<name>A0A1G9UDT2_ALLAB</name>
<keyword evidence="1" id="KW-1133">Transmembrane helix</keyword>
<gene>
    <name evidence="2" type="ORF">SAMN04489726_2355</name>
</gene>
<keyword evidence="3" id="KW-1185">Reference proteome</keyword>
<evidence type="ECO:0000256" key="1">
    <source>
        <dbReference type="SAM" id="Phobius"/>
    </source>
</evidence>
<dbReference type="Proteomes" id="UP000183376">
    <property type="component" value="Chromosome I"/>
</dbReference>
<keyword evidence="1" id="KW-0812">Transmembrane</keyword>
<organism evidence="2 3">
    <name type="scientific">Allokutzneria albata</name>
    <name type="common">Kibdelosporangium albatum</name>
    <dbReference type="NCBI Taxonomy" id="211114"/>
    <lineage>
        <taxon>Bacteria</taxon>
        <taxon>Bacillati</taxon>
        <taxon>Actinomycetota</taxon>
        <taxon>Actinomycetes</taxon>
        <taxon>Pseudonocardiales</taxon>
        <taxon>Pseudonocardiaceae</taxon>
        <taxon>Allokutzneria</taxon>
    </lineage>
</organism>
<sequence>MARLLSGLVWAAGIACAAIGVYHLALGVDSVPGAETAGATVDSRERFYGAIFLGYGLAWIWAARQSPIPSNAVRWLAGILLLGGVGRVLSMLVHGQPHWFQIPLTVIEFVLPPVYFWLATADERRNVAR</sequence>
<accession>A0A1G9UDT2</accession>
<evidence type="ECO:0008006" key="4">
    <source>
        <dbReference type="Google" id="ProtNLM"/>
    </source>
</evidence>
<dbReference type="InterPro" id="IPR025597">
    <property type="entry name" value="DUF4345"/>
</dbReference>
<dbReference type="OrthoDB" id="3829850at2"/>
<feature type="transmembrane region" description="Helical" evidence="1">
    <location>
        <begin position="47"/>
        <end position="63"/>
    </location>
</feature>
<dbReference type="Pfam" id="PF14248">
    <property type="entry name" value="DUF4345"/>
    <property type="match status" value="1"/>
</dbReference>
<proteinExistence type="predicted"/>
<dbReference type="AlphaFoldDB" id="A0A1G9UDT2"/>